<dbReference type="InterPro" id="IPR002528">
    <property type="entry name" value="MATE_fam"/>
</dbReference>
<dbReference type="GO" id="GO:0016020">
    <property type="term" value="C:membrane"/>
    <property type="evidence" value="ECO:0007669"/>
    <property type="project" value="UniProtKB-SubCell"/>
</dbReference>
<feature type="transmembrane region" description="Helical" evidence="7">
    <location>
        <begin position="404"/>
        <end position="427"/>
    </location>
</feature>
<feature type="transmembrane region" description="Helical" evidence="7">
    <location>
        <begin position="105"/>
        <end position="130"/>
    </location>
</feature>
<evidence type="ECO:0000256" key="7">
    <source>
        <dbReference type="RuleBase" id="RU004914"/>
    </source>
</evidence>
<evidence type="ECO:0000256" key="5">
    <source>
        <dbReference type="ARBA" id="ARBA00022989"/>
    </source>
</evidence>
<accession>A0A6D2IQQ0</accession>
<comment type="caution">
    <text evidence="8">The sequence shown here is derived from an EMBL/GenBank/DDBJ whole genome shotgun (WGS) entry which is preliminary data.</text>
</comment>
<evidence type="ECO:0000256" key="2">
    <source>
        <dbReference type="ARBA" id="ARBA00010199"/>
    </source>
</evidence>
<feature type="transmembrane region" description="Helical" evidence="7">
    <location>
        <begin position="176"/>
        <end position="202"/>
    </location>
</feature>
<keyword evidence="6 7" id="KW-0472">Membrane</keyword>
<evidence type="ECO:0000256" key="3">
    <source>
        <dbReference type="ARBA" id="ARBA00022448"/>
    </source>
</evidence>
<protein>
    <recommendedName>
        <fullName evidence="7">Protein DETOXIFICATION</fullName>
    </recommendedName>
    <alternativeName>
        <fullName evidence="7">Multidrug and toxic compound extrusion protein</fullName>
    </alternativeName>
</protein>
<keyword evidence="4 7" id="KW-0812">Transmembrane</keyword>
<reference evidence="8" key="1">
    <citation type="submission" date="2020-01" db="EMBL/GenBank/DDBJ databases">
        <authorList>
            <person name="Mishra B."/>
        </authorList>
    </citation>
    <scope>NUCLEOTIDE SEQUENCE [LARGE SCALE GENOMIC DNA]</scope>
</reference>
<comment type="similarity">
    <text evidence="2 7">Belongs to the multi antimicrobial extrusion (MATE) (TC 2.A.66.1) family.</text>
</comment>
<comment type="subcellular location">
    <subcellularLocation>
        <location evidence="1">Membrane</location>
        <topology evidence="1">Multi-pass membrane protein</topology>
    </subcellularLocation>
</comment>
<dbReference type="GO" id="GO:1990961">
    <property type="term" value="P:xenobiotic detoxification by transmembrane export across the plasma membrane"/>
    <property type="evidence" value="ECO:0007669"/>
    <property type="project" value="InterPro"/>
</dbReference>
<keyword evidence="3" id="KW-0813">Transport</keyword>
<evidence type="ECO:0000313" key="8">
    <source>
        <dbReference type="EMBL" id="CAA7030274.1"/>
    </source>
</evidence>
<evidence type="ECO:0000313" key="9">
    <source>
        <dbReference type="Proteomes" id="UP000467841"/>
    </source>
</evidence>
<feature type="transmembrane region" description="Helical" evidence="7">
    <location>
        <begin position="68"/>
        <end position="93"/>
    </location>
</feature>
<proteinExistence type="inferred from homology"/>
<evidence type="ECO:0000256" key="1">
    <source>
        <dbReference type="ARBA" id="ARBA00004141"/>
    </source>
</evidence>
<dbReference type="EMBL" id="CACVBM020001093">
    <property type="protein sequence ID" value="CAA7030274.1"/>
    <property type="molecule type" value="Genomic_DNA"/>
</dbReference>
<dbReference type="OrthoDB" id="2126698at2759"/>
<dbReference type="AlphaFoldDB" id="A0A6D2IQQ0"/>
<gene>
    <name evidence="8" type="ORF">MERR_LOCUS17509</name>
</gene>
<dbReference type="GO" id="GO:0015297">
    <property type="term" value="F:antiporter activity"/>
    <property type="evidence" value="ECO:0007669"/>
    <property type="project" value="InterPro"/>
</dbReference>
<feature type="transmembrane region" description="Helical" evidence="7">
    <location>
        <begin position="208"/>
        <end position="228"/>
    </location>
</feature>
<feature type="transmembrane region" description="Helical" evidence="7">
    <location>
        <begin position="433"/>
        <end position="455"/>
    </location>
</feature>
<sequence length="477" mass="52319">MDPLLVNAKKEEEEEEEQEEKKIRWEKLKKVALMAAPMVVVNISQYLIQATSTMIVGHKSEISLAGIALASSIANVTGFSLLFGLAGALETLCGQAFGARQYEKLGSYTFTSIISLLIICFPISLLWIFVKNILLLFHQDPEISEIASVYCLWLIPALFGYAVLQSFIRYFQTQSLIFPMLFSSFTVLCFHIPVCWVLVYTLGLGTKGAALSISISYWLNAGFLWFFMRHSQLCKGKRVLISMEAFAHMRIFFSLAIPSAMMISLEWSAFEIMILISGVLPNSKLETSVITMCLVTSSVHYNFVASIGAATSTNVANEIGAGNSVAAKLSTSVAMIIAVCESLVTSSSLLFASHVWGYAYSNEPEVISYAAEITPFLCMSMVMDSMSGALNGVVRGSGKQNIGAYVNIAAFYIVGIPTGLLFCFVFDFKVKGLWIGIISGCTTQTLTLLLITTLIDWTSEVVKARDKRRLMDGPIVA</sequence>
<organism evidence="8 9">
    <name type="scientific">Microthlaspi erraticum</name>
    <dbReference type="NCBI Taxonomy" id="1685480"/>
    <lineage>
        <taxon>Eukaryota</taxon>
        <taxon>Viridiplantae</taxon>
        <taxon>Streptophyta</taxon>
        <taxon>Embryophyta</taxon>
        <taxon>Tracheophyta</taxon>
        <taxon>Spermatophyta</taxon>
        <taxon>Magnoliopsida</taxon>
        <taxon>eudicotyledons</taxon>
        <taxon>Gunneridae</taxon>
        <taxon>Pentapetalae</taxon>
        <taxon>rosids</taxon>
        <taxon>malvids</taxon>
        <taxon>Brassicales</taxon>
        <taxon>Brassicaceae</taxon>
        <taxon>Coluteocarpeae</taxon>
        <taxon>Microthlaspi</taxon>
    </lineage>
</organism>
<feature type="transmembrane region" description="Helical" evidence="7">
    <location>
        <begin position="31"/>
        <end position="48"/>
    </location>
</feature>
<feature type="transmembrane region" description="Helical" evidence="7">
    <location>
        <begin position="146"/>
        <end position="164"/>
    </location>
</feature>
<feature type="transmembrane region" description="Helical" evidence="7">
    <location>
        <begin position="333"/>
        <end position="360"/>
    </location>
</feature>
<dbReference type="NCBIfam" id="TIGR00797">
    <property type="entry name" value="matE"/>
    <property type="match status" value="1"/>
</dbReference>
<keyword evidence="5 7" id="KW-1133">Transmembrane helix</keyword>
<feature type="transmembrane region" description="Helical" evidence="7">
    <location>
        <begin position="289"/>
        <end position="312"/>
    </location>
</feature>
<feature type="transmembrane region" description="Helical" evidence="7">
    <location>
        <begin position="249"/>
        <end position="269"/>
    </location>
</feature>
<evidence type="ECO:0000256" key="6">
    <source>
        <dbReference type="ARBA" id="ARBA00023136"/>
    </source>
</evidence>
<dbReference type="Pfam" id="PF01554">
    <property type="entry name" value="MatE"/>
    <property type="match status" value="2"/>
</dbReference>
<dbReference type="GO" id="GO:0042910">
    <property type="term" value="F:xenobiotic transmembrane transporter activity"/>
    <property type="evidence" value="ECO:0007669"/>
    <property type="project" value="InterPro"/>
</dbReference>
<dbReference type="InterPro" id="IPR045069">
    <property type="entry name" value="MATE_euk"/>
</dbReference>
<dbReference type="PANTHER" id="PTHR11206">
    <property type="entry name" value="MULTIDRUG RESISTANCE PROTEIN"/>
    <property type="match status" value="1"/>
</dbReference>
<name>A0A6D2IQQ0_9BRAS</name>
<keyword evidence="9" id="KW-1185">Reference proteome</keyword>
<dbReference type="CDD" id="cd13132">
    <property type="entry name" value="MATE_eukaryotic"/>
    <property type="match status" value="1"/>
</dbReference>
<evidence type="ECO:0000256" key="4">
    <source>
        <dbReference type="ARBA" id="ARBA00022692"/>
    </source>
</evidence>
<dbReference type="Proteomes" id="UP000467841">
    <property type="component" value="Unassembled WGS sequence"/>
</dbReference>